<dbReference type="PROSITE" id="PS51257">
    <property type="entry name" value="PROKAR_LIPOPROTEIN"/>
    <property type="match status" value="1"/>
</dbReference>
<protein>
    <submittedName>
        <fullName evidence="3">Ig-like domain-containing protein</fullName>
    </submittedName>
</protein>
<keyword evidence="4" id="KW-1185">Reference proteome</keyword>
<dbReference type="RefSeq" id="WP_343760550.1">
    <property type="nucleotide sequence ID" value="NZ_BAAACG010000008.1"/>
</dbReference>
<evidence type="ECO:0000256" key="1">
    <source>
        <dbReference type="PROSITE-ProRule" id="PRU00339"/>
    </source>
</evidence>
<evidence type="ECO:0000313" key="4">
    <source>
        <dbReference type="Proteomes" id="UP001501510"/>
    </source>
</evidence>
<dbReference type="Pfam" id="PF07532">
    <property type="entry name" value="Big_4"/>
    <property type="match status" value="1"/>
</dbReference>
<proteinExistence type="predicted"/>
<keyword evidence="1" id="KW-0802">TPR repeat</keyword>
<dbReference type="Proteomes" id="UP001501510">
    <property type="component" value="Unassembled WGS sequence"/>
</dbReference>
<reference evidence="3 4" key="1">
    <citation type="journal article" date="2019" name="Int. J. Syst. Evol. Microbiol.">
        <title>The Global Catalogue of Microorganisms (GCM) 10K type strain sequencing project: providing services to taxonomists for standard genome sequencing and annotation.</title>
        <authorList>
            <consortium name="The Broad Institute Genomics Platform"/>
            <consortium name="The Broad Institute Genome Sequencing Center for Infectious Disease"/>
            <person name="Wu L."/>
            <person name="Ma J."/>
        </authorList>
    </citation>
    <scope>NUCLEOTIDE SEQUENCE [LARGE SCALE GENOMIC DNA]</scope>
    <source>
        <strain evidence="3 4">JCM 1407</strain>
    </source>
</reference>
<comment type="caution">
    <text evidence="3">The sequence shown here is derived from an EMBL/GenBank/DDBJ whole genome shotgun (WGS) entry which is preliminary data.</text>
</comment>
<dbReference type="InterPro" id="IPR011990">
    <property type="entry name" value="TPR-like_helical_dom_sf"/>
</dbReference>
<dbReference type="InterPro" id="IPR011081">
    <property type="entry name" value="Big_4"/>
</dbReference>
<name>A0ABN1JFD2_9CLOT</name>
<dbReference type="SUPFAM" id="SSF48452">
    <property type="entry name" value="TPR-like"/>
    <property type="match status" value="1"/>
</dbReference>
<sequence>MKRKAMISLLLILIVMLSVSGCGKKQKRTVLTNDVKKQEDMKENKVKKIIKDGIKFLNAGKYDDAKSSFEKAVSMDKANKASYIEIKNKYMEKNRVDDAYYFIKLAISNKVDIKNMKDLLNTIKSKFEVTKVYAKVYQDNEYNLPSKIKAKINNKDKEVAVSWDNNNVDTSSLGTKKYIGRIEQYDRTAELNLTVIKKSEKASFKNNKVNSNKDKVLQNSKNNNKVVSNKDKVLEHDKNNKVEFSRDKALEYAKNYYDNNEDLTYSIIQEVENQNGEKCYEIVVKSKTFIKQGGTGTVGVIKVFEDGKIVE</sequence>
<accession>A0ABN1JFD2</accession>
<feature type="domain" description="Bacterial Ig-like" evidence="2">
    <location>
        <begin position="131"/>
        <end position="185"/>
    </location>
</feature>
<dbReference type="PROSITE" id="PS50005">
    <property type="entry name" value="TPR"/>
    <property type="match status" value="1"/>
</dbReference>
<dbReference type="Gene3D" id="1.25.40.10">
    <property type="entry name" value="Tetratricopeptide repeat domain"/>
    <property type="match status" value="1"/>
</dbReference>
<organism evidence="3 4">
    <name type="scientific">Clostridium oceanicum</name>
    <dbReference type="NCBI Taxonomy" id="1543"/>
    <lineage>
        <taxon>Bacteria</taxon>
        <taxon>Bacillati</taxon>
        <taxon>Bacillota</taxon>
        <taxon>Clostridia</taxon>
        <taxon>Eubacteriales</taxon>
        <taxon>Clostridiaceae</taxon>
        <taxon>Clostridium</taxon>
    </lineage>
</organism>
<dbReference type="EMBL" id="BAAACG010000008">
    <property type="protein sequence ID" value="GAA0738415.1"/>
    <property type="molecule type" value="Genomic_DNA"/>
</dbReference>
<evidence type="ECO:0000259" key="2">
    <source>
        <dbReference type="Pfam" id="PF07532"/>
    </source>
</evidence>
<feature type="repeat" description="TPR" evidence="1">
    <location>
        <begin position="46"/>
        <end position="79"/>
    </location>
</feature>
<dbReference type="InterPro" id="IPR019734">
    <property type="entry name" value="TPR_rpt"/>
</dbReference>
<evidence type="ECO:0000313" key="3">
    <source>
        <dbReference type="EMBL" id="GAA0738415.1"/>
    </source>
</evidence>
<gene>
    <name evidence="3" type="ORF">GCM10008906_15800</name>
</gene>